<dbReference type="GO" id="GO:0099078">
    <property type="term" value="C:BORC complex"/>
    <property type="evidence" value="ECO:0007669"/>
    <property type="project" value="TreeGrafter"/>
</dbReference>
<evidence type="ECO:0000256" key="2">
    <source>
        <dbReference type="ARBA" id="ARBA00008468"/>
    </source>
</evidence>
<name>A0A1R0H3Z2_9FUNG</name>
<keyword evidence="3" id="KW-0227">DNA damage</keyword>
<comment type="similarity">
    <text evidence="1">Belongs to the SWI5/SAE3 family.</text>
</comment>
<dbReference type="Pfam" id="PF07061">
    <property type="entry name" value="Swi5"/>
    <property type="match status" value="1"/>
</dbReference>
<dbReference type="AlphaFoldDB" id="A0A1R0H3Z2"/>
<dbReference type="GO" id="GO:0031083">
    <property type="term" value="C:BLOC-1 complex"/>
    <property type="evidence" value="ECO:0007669"/>
    <property type="project" value="TreeGrafter"/>
</dbReference>
<dbReference type="GO" id="GO:0016197">
    <property type="term" value="P:endosomal transport"/>
    <property type="evidence" value="ECO:0007669"/>
    <property type="project" value="TreeGrafter"/>
</dbReference>
<dbReference type="InterPro" id="IPR019269">
    <property type="entry name" value="BLOC1_su2"/>
</dbReference>
<dbReference type="GO" id="GO:0032418">
    <property type="term" value="P:lysosome localization"/>
    <property type="evidence" value="ECO:0007669"/>
    <property type="project" value="TreeGrafter"/>
</dbReference>
<comment type="similarity">
    <text evidence="2">Belongs to the BLOC1S2 family.</text>
</comment>
<dbReference type="PANTHER" id="PTHR46479">
    <property type="entry name" value="BIOGENESIS OF LYSOSOME-RELATED ORGANELLES COMPLEX 1 SUBUNIT 2"/>
    <property type="match status" value="1"/>
</dbReference>
<sequence length="195" mass="21965">MDKKNEESNASIRNSSKQAFEKLQNYLLAEINSSGEDLLLLENLNLAAKAGFDKLSVQTQTSLAQSTKIQQTYKQIDLYLDQTEHITDQVADLEVLVGELDEYSKVLEAKFSRIGSDLKQLESELISLKTEHDNLRVKWGGSIDEAKTLVKDHIETLHLYNETKDAAQIVLGKLAEMQNKTIKELHADFNISPSD</sequence>
<evidence type="ECO:0000256" key="4">
    <source>
        <dbReference type="ARBA" id="ARBA00023204"/>
    </source>
</evidence>
<dbReference type="Proteomes" id="UP000187455">
    <property type="component" value="Unassembled WGS sequence"/>
</dbReference>
<dbReference type="PANTHER" id="PTHR46479:SF1">
    <property type="entry name" value="BIOGENESIS OF LYSOSOME-RELATED ORGANELLES COMPLEX 1 SUBUNIT 2"/>
    <property type="match status" value="1"/>
</dbReference>
<dbReference type="GO" id="GO:0000930">
    <property type="term" value="C:gamma-tubulin complex"/>
    <property type="evidence" value="ECO:0007669"/>
    <property type="project" value="TreeGrafter"/>
</dbReference>
<proteinExistence type="inferred from homology"/>
<keyword evidence="6" id="KW-1185">Reference proteome</keyword>
<dbReference type="GO" id="GO:0006281">
    <property type="term" value="P:DNA repair"/>
    <property type="evidence" value="ECO:0007669"/>
    <property type="project" value="UniProtKB-KW"/>
</dbReference>
<evidence type="ECO:0000256" key="3">
    <source>
        <dbReference type="ARBA" id="ARBA00022763"/>
    </source>
</evidence>
<protein>
    <submittedName>
        <fullName evidence="5">Biogenesis of lysosome-related organelles complex 1 subunit 2</fullName>
    </submittedName>
</protein>
<dbReference type="EMBL" id="LSSL01000722">
    <property type="protein sequence ID" value="OLY83856.1"/>
    <property type="molecule type" value="Genomic_DNA"/>
</dbReference>
<dbReference type="GO" id="GO:0043015">
    <property type="term" value="F:gamma-tubulin binding"/>
    <property type="evidence" value="ECO:0007669"/>
    <property type="project" value="TreeGrafter"/>
</dbReference>
<dbReference type="Gene3D" id="1.20.5.170">
    <property type="match status" value="1"/>
</dbReference>
<evidence type="ECO:0000313" key="5">
    <source>
        <dbReference type="EMBL" id="OLY83856.1"/>
    </source>
</evidence>
<gene>
    <name evidence="5" type="ORF">AYI68_g1991</name>
</gene>
<dbReference type="InterPro" id="IPR010760">
    <property type="entry name" value="DNA-repair_Swi5"/>
</dbReference>
<evidence type="ECO:0000313" key="6">
    <source>
        <dbReference type="Proteomes" id="UP000187455"/>
    </source>
</evidence>
<keyword evidence="4" id="KW-0234">DNA repair</keyword>
<evidence type="ECO:0000256" key="1">
    <source>
        <dbReference type="ARBA" id="ARBA00008060"/>
    </source>
</evidence>
<organism evidence="5 6">
    <name type="scientific">Smittium mucronatum</name>
    <dbReference type="NCBI Taxonomy" id="133383"/>
    <lineage>
        <taxon>Eukaryota</taxon>
        <taxon>Fungi</taxon>
        <taxon>Fungi incertae sedis</taxon>
        <taxon>Zoopagomycota</taxon>
        <taxon>Kickxellomycotina</taxon>
        <taxon>Harpellomycetes</taxon>
        <taxon>Harpellales</taxon>
        <taxon>Legeriomycetaceae</taxon>
        <taxon>Smittium</taxon>
    </lineage>
</organism>
<comment type="caution">
    <text evidence="5">The sequence shown here is derived from an EMBL/GenBank/DDBJ whole genome shotgun (WGS) entry which is preliminary data.</text>
</comment>
<reference evidence="5 6" key="1">
    <citation type="journal article" date="2016" name="Mol. Biol. Evol.">
        <title>Genome-Wide Survey of Gut Fungi (Harpellales) Reveals the First Horizontally Transferred Ubiquitin Gene from a Mosquito Host.</title>
        <authorList>
            <person name="Wang Y."/>
            <person name="White M.M."/>
            <person name="Kvist S."/>
            <person name="Moncalvo J.M."/>
        </authorList>
    </citation>
    <scope>NUCLEOTIDE SEQUENCE [LARGE SCALE GENOMIC DNA]</scope>
    <source>
        <strain evidence="5 6">ALG-7-W6</strain>
    </source>
</reference>
<dbReference type="OrthoDB" id="255837at2759"/>
<accession>A0A1R0H3Z2</accession>
<dbReference type="Pfam" id="PF10046">
    <property type="entry name" value="BLOC1_2"/>
    <property type="match status" value="1"/>
</dbReference>